<dbReference type="PROSITE" id="PS50011">
    <property type="entry name" value="PROTEIN_KINASE_DOM"/>
    <property type="match status" value="1"/>
</dbReference>
<evidence type="ECO:0000313" key="2">
    <source>
        <dbReference type="EMBL" id="GFH33127.1"/>
    </source>
</evidence>
<dbReference type="Gene3D" id="1.10.510.10">
    <property type="entry name" value="Transferase(Phosphotransferase) domain 1"/>
    <property type="match status" value="1"/>
</dbReference>
<evidence type="ECO:0000259" key="1">
    <source>
        <dbReference type="PROSITE" id="PS50011"/>
    </source>
</evidence>
<feature type="domain" description="Protein kinase" evidence="1">
    <location>
        <begin position="1"/>
        <end position="111"/>
    </location>
</feature>
<dbReference type="InterPro" id="IPR011009">
    <property type="entry name" value="Kinase-like_dom_sf"/>
</dbReference>
<name>A0A6A0AMX0_HAELA</name>
<organism evidence="2 3">
    <name type="scientific">Haematococcus lacustris</name>
    <name type="common">Green alga</name>
    <name type="synonym">Haematococcus pluvialis</name>
    <dbReference type="NCBI Taxonomy" id="44745"/>
    <lineage>
        <taxon>Eukaryota</taxon>
        <taxon>Viridiplantae</taxon>
        <taxon>Chlorophyta</taxon>
        <taxon>core chlorophytes</taxon>
        <taxon>Chlorophyceae</taxon>
        <taxon>CS clade</taxon>
        <taxon>Chlamydomonadales</taxon>
        <taxon>Haematococcaceae</taxon>
        <taxon>Haematococcus</taxon>
    </lineage>
</organism>
<feature type="non-terminal residue" evidence="2">
    <location>
        <position position="1"/>
    </location>
</feature>
<protein>
    <recommendedName>
        <fullName evidence="1">Protein kinase domain-containing protein</fullName>
    </recommendedName>
</protein>
<dbReference type="GO" id="GO:0005524">
    <property type="term" value="F:ATP binding"/>
    <property type="evidence" value="ECO:0007669"/>
    <property type="project" value="InterPro"/>
</dbReference>
<dbReference type="EMBL" id="BLLF01007820">
    <property type="protein sequence ID" value="GFH33127.1"/>
    <property type="molecule type" value="Genomic_DNA"/>
</dbReference>
<dbReference type="GO" id="GO:0004674">
    <property type="term" value="F:protein serine/threonine kinase activity"/>
    <property type="evidence" value="ECO:0007669"/>
    <property type="project" value="TreeGrafter"/>
</dbReference>
<accession>A0A6A0AMX0</accession>
<proteinExistence type="predicted"/>
<feature type="non-terminal residue" evidence="2">
    <location>
        <position position="111"/>
    </location>
</feature>
<dbReference type="PANTHER" id="PTHR44329">
    <property type="entry name" value="SERINE/THREONINE-PROTEIN KINASE TNNI3K-RELATED"/>
    <property type="match status" value="1"/>
</dbReference>
<comment type="caution">
    <text evidence="2">The sequence shown here is derived from an EMBL/GenBank/DDBJ whole genome shotgun (WGS) entry which is preliminary data.</text>
</comment>
<dbReference type="AlphaFoldDB" id="A0A6A0AMX0"/>
<sequence>LQARNVMLCSSSSSDPRGLVAKVGDCGLSISMAPTDMVKPGGQHAMFKAADVYAFGVTLYEMFTGTAPFQGLSAATLRFKVGRGLRPSLPPMTPAGFRTLAQDCWQRDQAS</sequence>
<dbReference type="Pfam" id="PF07714">
    <property type="entry name" value="PK_Tyr_Ser-Thr"/>
    <property type="match status" value="1"/>
</dbReference>
<keyword evidence="3" id="KW-1185">Reference proteome</keyword>
<dbReference type="SUPFAM" id="SSF56112">
    <property type="entry name" value="Protein kinase-like (PK-like)"/>
    <property type="match status" value="1"/>
</dbReference>
<dbReference type="InterPro" id="IPR000719">
    <property type="entry name" value="Prot_kinase_dom"/>
</dbReference>
<dbReference type="Proteomes" id="UP000485058">
    <property type="component" value="Unassembled WGS sequence"/>
</dbReference>
<dbReference type="InterPro" id="IPR051681">
    <property type="entry name" value="Ser/Thr_Kinases-Pseudokinases"/>
</dbReference>
<gene>
    <name evidence="2" type="ORF">HaLaN_32450</name>
</gene>
<reference evidence="2 3" key="1">
    <citation type="submission" date="2020-02" db="EMBL/GenBank/DDBJ databases">
        <title>Draft genome sequence of Haematococcus lacustris strain NIES-144.</title>
        <authorList>
            <person name="Morimoto D."/>
            <person name="Nakagawa S."/>
            <person name="Yoshida T."/>
            <person name="Sawayama S."/>
        </authorList>
    </citation>
    <scope>NUCLEOTIDE SEQUENCE [LARGE SCALE GENOMIC DNA]</scope>
    <source>
        <strain evidence="2 3">NIES-144</strain>
    </source>
</reference>
<dbReference type="PANTHER" id="PTHR44329:SF214">
    <property type="entry name" value="PROTEIN KINASE DOMAIN-CONTAINING PROTEIN"/>
    <property type="match status" value="1"/>
</dbReference>
<evidence type="ECO:0000313" key="3">
    <source>
        <dbReference type="Proteomes" id="UP000485058"/>
    </source>
</evidence>
<dbReference type="InterPro" id="IPR001245">
    <property type="entry name" value="Ser-Thr/Tyr_kinase_cat_dom"/>
</dbReference>